<dbReference type="InterPro" id="IPR005094">
    <property type="entry name" value="Endonuclease_MobA/VirD2"/>
</dbReference>
<dbReference type="Pfam" id="PF03432">
    <property type="entry name" value="Relaxase"/>
    <property type="match status" value="1"/>
</dbReference>
<feature type="compositionally biased region" description="Basic and acidic residues" evidence="1">
    <location>
        <begin position="442"/>
        <end position="452"/>
    </location>
</feature>
<organism evidence="3 4">
    <name type="scientific">Plectonema cf. radiosum LEGE 06105</name>
    <dbReference type="NCBI Taxonomy" id="945769"/>
    <lineage>
        <taxon>Bacteria</taxon>
        <taxon>Bacillati</taxon>
        <taxon>Cyanobacteriota</taxon>
        <taxon>Cyanophyceae</taxon>
        <taxon>Oscillatoriophycideae</taxon>
        <taxon>Oscillatoriales</taxon>
        <taxon>Microcoleaceae</taxon>
        <taxon>Plectonema</taxon>
    </lineage>
</organism>
<keyword evidence="4" id="KW-1185">Reference proteome</keyword>
<feature type="domain" description="MobA/VirD2-like nuclease" evidence="2">
    <location>
        <begin position="17"/>
        <end position="148"/>
    </location>
</feature>
<reference evidence="3" key="1">
    <citation type="submission" date="2020-10" db="EMBL/GenBank/DDBJ databases">
        <authorList>
            <person name="Castelo-Branco R."/>
            <person name="Eusebio N."/>
            <person name="Adriana R."/>
            <person name="Vieira A."/>
            <person name="Brugerolle De Fraissinette N."/>
            <person name="Rezende De Castro R."/>
            <person name="Schneider M.P."/>
            <person name="Vasconcelos V."/>
            <person name="Leao P.N."/>
        </authorList>
    </citation>
    <scope>NUCLEOTIDE SEQUENCE</scope>
    <source>
        <strain evidence="3">LEGE 06105</strain>
    </source>
</reference>
<dbReference type="EMBL" id="JADEWL010000041">
    <property type="protein sequence ID" value="MBE9213756.1"/>
    <property type="molecule type" value="Genomic_DNA"/>
</dbReference>
<evidence type="ECO:0000259" key="2">
    <source>
        <dbReference type="Pfam" id="PF03432"/>
    </source>
</evidence>
<evidence type="ECO:0000313" key="3">
    <source>
        <dbReference type="EMBL" id="MBE9213756.1"/>
    </source>
</evidence>
<accession>A0A8J7F0L9</accession>
<gene>
    <name evidence="3" type="ORF">IQ247_13960</name>
</gene>
<evidence type="ECO:0000256" key="1">
    <source>
        <dbReference type="SAM" id="MobiDB-lite"/>
    </source>
</evidence>
<proteinExistence type="predicted"/>
<evidence type="ECO:0000313" key="4">
    <source>
        <dbReference type="Proteomes" id="UP000620559"/>
    </source>
</evidence>
<dbReference type="Proteomes" id="UP000620559">
    <property type="component" value="Unassembled WGS sequence"/>
</dbReference>
<protein>
    <submittedName>
        <fullName evidence="3">Relaxase/mobilization nuclease domain-containing protein</fullName>
    </submittedName>
</protein>
<feature type="compositionally biased region" description="Low complexity" evidence="1">
    <location>
        <begin position="349"/>
        <end position="366"/>
    </location>
</feature>
<sequence>MIGNITKGNGFYGCVAYVLGKENAQMINSNMASTTPTDLAWEFRKFAQLNQRVEKPVLHISLSPAPDDRILDEWELCMIAQDLLKGLELSNNQFILVQHNDAEYEGEVRPHIHLVINRVSVNGKCNDDYLDYYRTEKLLRQIEKTYNLIPQPSSWEVEKKKAYPKHVEKAAGELNIVERLQNAIERAAVDKPEMPVFVARLLKDNIQVSCQFTRTGKLKGISYCMEGEAFKGGNLGKLYTHVGIREHLGVGYQQHYSDPITSLMESHKRGRTINDEWIEHLKSWCRNQESDSNIESLEVEYSNNESAPQQTQSVETIPVPLSSIPISPIKRETQSPTTSDDVYPEIITNNNNNSNSTNESITDNTNVVKPPQKDYISVVPSIEEVFGTPLSNKAKKQLIINKAKNNNKVTSFPNDNTDAVAPPQKSYVLVMPSIESVFPSPKDSEEKEREKNIIQADTGIESQPISTPEPEVIEPAIEPEATKYAVIIAGYMANQNTLEIKGDTLHATLSSDATILKVQRYDSGETILSGYYSASGGGWIIKNSKEFTSEEKKRILQLKEIRDTQVQQPNKSVEGFEQ</sequence>
<feature type="region of interest" description="Disordered" evidence="1">
    <location>
        <begin position="349"/>
        <end position="368"/>
    </location>
</feature>
<comment type="caution">
    <text evidence="3">The sequence shown here is derived from an EMBL/GenBank/DDBJ whole genome shotgun (WGS) entry which is preliminary data.</text>
</comment>
<dbReference type="RefSeq" id="WP_193920934.1">
    <property type="nucleotide sequence ID" value="NZ_JADEWL010000041.1"/>
</dbReference>
<feature type="region of interest" description="Disordered" evidence="1">
    <location>
        <begin position="438"/>
        <end position="467"/>
    </location>
</feature>
<name>A0A8J7F0L9_9CYAN</name>
<dbReference type="AlphaFoldDB" id="A0A8J7F0L9"/>